<dbReference type="Pfam" id="PF01345">
    <property type="entry name" value="DUF11"/>
    <property type="match status" value="3"/>
</dbReference>
<dbReference type="InterPro" id="IPR051172">
    <property type="entry name" value="Chlamydia_OmcB"/>
</dbReference>
<dbReference type="PANTHER" id="PTHR34819">
    <property type="entry name" value="LARGE CYSTEINE-RICH PERIPLASMIC PROTEIN OMCB"/>
    <property type="match status" value="1"/>
</dbReference>
<keyword evidence="4" id="KW-1185">Reference proteome</keyword>
<feature type="domain" description="DUF11" evidence="2">
    <location>
        <begin position="68"/>
        <end position="182"/>
    </location>
</feature>
<evidence type="ECO:0000313" key="4">
    <source>
        <dbReference type="Proteomes" id="UP000245683"/>
    </source>
</evidence>
<dbReference type="EMBL" id="QGSV01000114">
    <property type="protein sequence ID" value="PWU50197.1"/>
    <property type="molecule type" value="Genomic_DNA"/>
</dbReference>
<dbReference type="InterPro" id="IPR047589">
    <property type="entry name" value="DUF11_rpt"/>
</dbReference>
<evidence type="ECO:0000259" key="2">
    <source>
        <dbReference type="Pfam" id="PF01345"/>
    </source>
</evidence>
<feature type="region of interest" description="Disordered" evidence="1">
    <location>
        <begin position="166"/>
        <end position="186"/>
    </location>
</feature>
<proteinExistence type="predicted"/>
<protein>
    <recommendedName>
        <fullName evidence="2">DUF11 domain-containing protein</fullName>
    </recommendedName>
</protein>
<dbReference type="InterPro" id="IPR001434">
    <property type="entry name" value="OmcB-like_DUF11"/>
</dbReference>
<accession>A0A317K9P4</accession>
<feature type="region of interest" description="Disordered" evidence="1">
    <location>
        <begin position="415"/>
        <end position="434"/>
    </location>
</feature>
<feature type="domain" description="DUF11" evidence="2">
    <location>
        <begin position="192"/>
        <end position="304"/>
    </location>
</feature>
<feature type="compositionally biased region" description="Polar residues" evidence="1">
    <location>
        <begin position="422"/>
        <end position="434"/>
    </location>
</feature>
<gene>
    <name evidence="3" type="ORF">DLJ46_07655</name>
</gene>
<comment type="caution">
    <text evidence="3">The sequence shown here is derived from an EMBL/GenBank/DDBJ whole genome shotgun (WGS) entry which is preliminary data.</text>
</comment>
<feature type="domain" description="DUF11" evidence="2">
    <location>
        <begin position="312"/>
        <end position="430"/>
    </location>
</feature>
<dbReference type="InterPro" id="IPR013783">
    <property type="entry name" value="Ig-like_fold"/>
</dbReference>
<organism evidence="3 4">
    <name type="scientific">Micromonospora globispora</name>
    <dbReference type="NCBI Taxonomy" id="1450148"/>
    <lineage>
        <taxon>Bacteria</taxon>
        <taxon>Bacillati</taxon>
        <taxon>Actinomycetota</taxon>
        <taxon>Actinomycetes</taxon>
        <taxon>Micromonosporales</taxon>
        <taxon>Micromonosporaceae</taxon>
        <taxon>Micromonospora</taxon>
    </lineage>
</organism>
<feature type="compositionally biased region" description="Polar residues" evidence="1">
    <location>
        <begin position="166"/>
        <end position="179"/>
    </location>
</feature>
<feature type="region of interest" description="Disordered" evidence="1">
    <location>
        <begin position="1"/>
        <end position="33"/>
    </location>
</feature>
<evidence type="ECO:0000313" key="3">
    <source>
        <dbReference type="EMBL" id="PWU50197.1"/>
    </source>
</evidence>
<dbReference type="Gene3D" id="2.60.40.10">
    <property type="entry name" value="Immunoglobulins"/>
    <property type="match status" value="3"/>
</dbReference>
<dbReference type="AlphaFoldDB" id="A0A317K9P4"/>
<sequence length="434" mass="43642">MTGRPMRRRTSTAIDFPGWMPSGGPRRGQGRGMPMSRLARTRLLSALLLGLVSVVVPTGAARAAAPVDLFVSDVSDSPDPVFAGSTVSYTVQVGNRGPGTATGTLLTAPLPARASFQGSNDDRCSATSTLITCDLGTLGAPGMVSPLIIEVRPTEAGTLSLTFTVSSTEPDTNPSDNSRTATTTVTTPTEADVALQLGAQYNPIHAGTQFLISAGMFNSGPATATNVTARLRMPAGLSVTSGAACVPDGTDSVCTVGPTELPAPAGSTALLWVTASAPGDFTISGSVTADQPDPQPANNSSSVSFTVLPAADLAVTVSESSDPSLPGRALTYTLTVTNHGPSPSAAHLTDAWSATVAGGVTLLSVEPSQGGCGSTIAGRVECDLGVLASGATATVAVSLRPQGVGTVTTEARVTGTEYDGDPTNNTATETTAVH</sequence>
<dbReference type="NCBIfam" id="TIGR01451">
    <property type="entry name" value="B_ant_repeat"/>
    <property type="match status" value="1"/>
</dbReference>
<dbReference type="GO" id="GO:0005975">
    <property type="term" value="P:carbohydrate metabolic process"/>
    <property type="evidence" value="ECO:0007669"/>
    <property type="project" value="UniProtKB-ARBA"/>
</dbReference>
<evidence type="ECO:0000256" key="1">
    <source>
        <dbReference type="SAM" id="MobiDB-lite"/>
    </source>
</evidence>
<dbReference type="PANTHER" id="PTHR34819:SF5">
    <property type="entry name" value="CONSERVED REPEAT DOMAIN PROTEIN"/>
    <property type="match status" value="1"/>
</dbReference>
<dbReference type="Proteomes" id="UP000245683">
    <property type="component" value="Unassembled WGS sequence"/>
</dbReference>
<feature type="compositionally biased region" description="Basic residues" evidence="1">
    <location>
        <begin position="1"/>
        <end position="10"/>
    </location>
</feature>
<reference evidence="4" key="1">
    <citation type="submission" date="2018-05" db="EMBL/GenBank/DDBJ databases">
        <title>Micromonospora globispora sp. nov. and Micromonospora rugosa sp. nov., isolated from marine sediment.</title>
        <authorList>
            <person name="Carro L."/>
            <person name="Aysel V."/>
            <person name="Cetin D."/>
            <person name="Igual J.M."/>
            <person name="Klenk H.-P."/>
            <person name="Trujillo M.E."/>
            <person name="Sahin N."/>
        </authorList>
    </citation>
    <scope>NUCLEOTIDE SEQUENCE [LARGE SCALE GENOMIC DNA]</scope>
    <source>
        <strain evidence="4">S2904</strain>
    </source>
</reference>
<name>A0A317K9P4_9ACTN</name>